<evidence type="ECO:0000256" key="3">
    <source>
        <dbReference type="PROSITE-ProRule" id="PRU00023"/>
    </source>
</evidence>
<dbReference type="AlphaFoldDB" id="A0A428UMR2"/>
<evidence type="ECO:0000313" key="5">
    <source>
        <dbReference type="Proteomes" id="UP000287144"/>
    </source>
</evidence>
<dbReference type="Gene3D" id="1.25.40.20">
    <property type="entry name" value="Ankyrin repeat-containing domain"/>
    <property type="match status" value="2"/>
</dbReference>
<dbReference type="InterPro" id="IPR051165">
    <property type="entry name" value="Multifunctional_ANK_Repeat"/>
</dbReference>
<name>A0A428UMR2_9HYPO</name>
<dbReference type="PROSITE" id="PS50088">
    <property type="entry name" value="ANK_REPEAT"/>
    <property type="match status" value="5"/>
</dbReference>
<dbReference type="PANTHER" id="PTHR24123">
    <property type="entry name" value="ANKYRIN REPEAT-CONTAINING"/>
    <property type="match status" value="1"/>
</dbReference>
<protein>
    <submittedName>
        <fullName evidence="4">Uncharacterized protein</fullName>
    </submittedName>
</protein>
<keyword evidence="2 3" id="KW-0040">ANK repeat</keyword>
<feature type="repeat" description="ANK" evidence="3">
    <location>
        <begin position="258"/>
        <end position="294"/>
    </location>
</feature>
<dbReference type="Pfam" id="PF12796">
    <property type="entry name" value="Ank_2"/>
    <property type="match status" value="3"/>
</dbReference>
<feature type="repeat" description="ANK" evidence="3">
    <location>
        <begin position="224"/>
        <end position="257"/>
    </location>
</feature>
<organism evidence="4 5">
    <name type="scientific">Fusarium oligoseptatum</name>
    <dbReference type="NCBI Taxonomy" id="2604345"/>
    <lineage>
        <taxon>Eukaryota</taxon>
        <taxon>Fungi</taxon>
        <taxon>Dikarya</taxon>
        <taxon>Ascomycota</taxon>
        <taxon>Pezizomycotina</taxon>
        <taxon>Sordariomycetes</taxon>
        <taxon>Hypocreomycetidae</taxon>
        <taxon>Hypocreales</taxon>
        <taxon>Nectriaceae</taxon>
        <taxon>Fusarium</taxon>
        <taxon>Fusarium solani species complex</taxon>
    </lineage>
</organism>
<dbReference type="InterPro" id="IPR036770">
    <property type="entry name" value="Ankyrin_rpt-contain_sf"/>
</dbReference>
<keyword evidence="5" id="KW-1185">Reference proteome</keyword>
<reference evidence="4 5" key="1">
    <citation type="submission" date="2017-06" db="EMBL/GenBank/DDBJ databases">
        <title>Comparative genomic analysis of Ambrosia Fusariam Clade fungi.</title>
        <authorList>
            <person name="Stajich J.E."/>
            <person name="Carrillo J."/>
            <person name="Kijimoto T."/>
            <person name="Eskalen A."/>
            <person name="O'Donnell K."/>
            <person name="Kasson M."/>
        </authorList>
    </citation>
    <scope>NUCLEOTIDE SEQUENCE [LARGE SCALE GENOMIC DNA]</scope>
    <source>
        <strain evidence="4 5">NRRL62579</strain>
    </source>
</reference>
<dbReference type="STRING" id="1325735.A0A428UMR2"/>
<dbReference type="PROSITE" id="PS50297">
    <property type="entry name" value="ANK_REP_REGION"/>
    <property type="match status" value="3"/>
</dbReference>
<accession>A0A428UMR2</accession>
<dbReference type="EMBL" id="NKCK01000003">
    <property type="protein sequence ID" value="RSM15575.1"/>
    <property type="molecule type" value="Genomic_DNA"/>
</dbReference>
<dbReference type="PANTHER" id="PTHR24123:SF33">
    <property type="entry name" value="PROTEIN HOS4"/>
    <property type="match status" value="1"/>
</dbReference>
<sequence>MSSPNYLTKLSPDVLLVLCEFLETKDLLSAAQVKVLNQASTWTLHYQDVKYGWGRPKRHTRALSWGSFKGYETVVTRALRMKSSIAESPFFDGKDFELNGNAMHVAASQGHNHILQILLDHGGDINSWTRSEKISVAPFWAPEFRCSMSPLYNAINKKHKHTVKFLLDKGASLVVEKPDFSRPCIPSSQRRLNALHIAAKYGQDHLVRYLAVEYGIGIDLPDQGGNTALSYAMESSENLPVIQYLISEGADPNLMDDKGFTPLHRAMTFPDVEEAKLIVTALIEAGADMDAFNNGGHDTPMTMAIRFAQSELITMLVDAGALVDAFHLRLALNDPQGGTRNDAPACVDALLRRGIPEGSEDHVKRFLQEDNAEAAEILYSHGIGLPDESPEGIDKLFQVILDLEPTDDDENESLAFLITHYGDVIRGSEPEEVIAKLLTSGHICKKGIVSLMNPSINTNWRGEKDKTLLHILADDIEWHTLGSDFSLLQALLDHGIDVNAREKDGLTALHLLIKGNNLTPDSDEVWFTEVLDLLLAKGLDINAVDNKGWTALHYLANSLDFDSCMHLVGALVQRGIDADARDTVASRTAFDVSLEKGEKRQPWGGRGIHKCYFLVPRTRPTS</sequence>
<gene>
    <name evidence="4" type="ORF">CEP52_000746</name>
</gene>
<dbReference type="SMART" id="SM00248">
    <property type="entry name" value="ANK"/>
    <property type="match status" value="9"/>
</dbReference>
<dbReference type="Proteomes" id="UP000287144">
    <property type="component" value="Unassembled WGS sequence"/>
</dbReference>
<dbReference type="SUPFAM" id="SSF48403">
    <property type="entry name" value="Ankyrin repeat"/>
    <property type="match status" value="2"/>
</dbReference>
<feature type="repeat" description="ANK" evidence="3">
    <location>
        <begin position="504"/>
        <end position="546"/>
    </location>
</feature>
<proteinExistence type="predicted"/>
<evidence type="ECO:0000256" key="2">
    <source>
        <dbReference type="ARBA" id="ARBA00023043"/>
    </source>
</evidence>
<keyword evidence="1" id="KW-0677">Repeat</keyword>
<feature type="repeat" description="ANK" evidence="3">
    <location>
        <begin position="547"/>
        <end position="583"/>
    </location>
</feature>
<dbReference type="InterPro" id="IPR002110">
    <property type="entry name" value="Ankyrin_rpt"/>
</dbReference>
<comment type="caution">
    <text evidence="4">The sequence shown here is derived from an EMBL/GenBank/DDBJ whole genome shotgun (WGS) entry which is preliminary data.</text>
</comment>
<evidence type="ECO:0000256" key="1">
    <source>
        <dbReference type="ARBA" id="ARBA00022737"/>
    </source>
</evidence>
<feature type="repeat" description="ANK" evidence="3">
    <location>
        <begin position="98"/>
        <end position="130"/>
    </location>
</feature>
<evidence type="ECO:0000313" key="4">
    <source>
        <dbReference type="EMBL" id="RSM15575.1"/>
    </source>
</evidence>